<keyword evidence="6" id="KW-1185">Reference proteome</keyword>
<dbReference type="InterPro" id="IPR050679">
    <property type="entry name" value="Bact_HTH_transcr_reg"/>
</dbReference>
<reference evidence="5 6" key="1">
    <citation type="submission" date="2015-06" db="EMBL/GenBank/DDBJ databases">
        <title>Draft genome sequence of an Alphaproteobacteria species associated to the Mediterranean sponge Oscarella lobularis.</title>
        <authorList>
            <person name="Jourda C."/>
            <person name="Santini S."/>
            <person name="Claverie J.-M."/>
        </authorList>
    </citation>
    <scope>NUCLEOTIDE SEQUENCE [LARGE SCALE GENOMIC DNA]</scope>
    <source>
        <strain evidence="5">IGS</strain>
    </source>
</reference>
<dbReference type="InterPro" id="IPR011663">
    <property type="entry name" value="UTRA"/>
</dbReference>
<keyword evidence="1" id="KW-0805">Transcription regulation</keyword>
<dbReference type="SMART" id="SM00345">
    <property type="entry name" value="HTH_GNTR"/>
    <property type="match status" value="1"/>
</dbReference>
<dbReference type="PROSITE" id="PS50949">
    <property type="entry name" value="HTH_GNTR"/>
    <property type="match status" value="1"/>
</dbReference>
<dbReference type="Pfam" id="PF00392">
    <property type="entry name" value="GntR"/>
    <property type="match status" value="1"/>
</dbReference>
<comment type="caution">
    <text evidence="5">The sequence shown here is derived from an EMBL/GenBank/DDBJ whole genome shotgun (WGS) entry which is preliminary data.</text>
</comment>
<dbReference type="InterPro" id="IPR036388">
    <property type="entry name" value="WH-like_DNA-bd_sf"/>
</dbReference>
<dbReference type="RefSeq" id="WP_049644312.1">
    <property type="nucleotide sequence ID" value="NZ_LFTY01000002.1"/>
</dbReference>
<feature type="domain" description="HTH gntR-type" evidence="4">
    <location>
        <begin position="4"/>
        <end position="72"/>
    </location>
</feature>
<organism evidence="5 6">
    <name type="scientific">Candidatus Rhodobacter oscarellae</name>
    <dbReference type="NCBI Taxonomy" id="1675527"/>
    <lineage>
        <taxon>Bacteria</taxon>
        <taxon>Pseudomonadati</taxon>
        <taxon>Pseudomonadota</taxon>
        <taxon>Alphaproteobacteria</taxon>
        <taxon>Rhodobacterales</taxon>
        <taxon>Rhodobacter group</taxon>
        <taxon>Rhodobacter</taxon>
    </lineage>
</organism>
<dbReference type="PRINTS" id="PR00035">
    <property type="entry name" value="HTHGNTR"/>
</dbReference>
<dbReference type="InterPro" id="IPR036390">
    <property type="entry name" value="WH_DNA-bd_sf"/>
</dbReference>
<dbReference type="Gene3D" id="3.40.1410.10">
    <property type="entry name" value="Chorismate lyase-like"/>
    <property type="match status" value="1"/>
</dbReference>
<dbReference type="GO" id="GO:0045892">
    <property type="term" value="P:negative regulation of DNA-templated transcription"/>
    <property type="evidence" value="ECO:0007669"/>
    <property type="project" value="TreeGrafter"/>
</dbReference>
<evidence type="ECO:0000256" key="1">
    <source>
        <dbReference type="ARBA" id="ARBA00023015"/>
    </source>
</evidence>
<name>A0A0J9EAP5_9RHOB</name>
<dbReference type="SUPFAM" id="SSF64288">
    <property type="entry name" value="Chorismate lyase-like"/>
    <property type="match status" value="1"/>
</dbReference>
<dbReference type="STRING" id="1675527.AIOL_003713"/>
<dbReference type="SUPFAM" id="SSF46785">
    <property type="entry name" value="Winged helix' DNA-binding domain"/>
    <property type="match status" value="1"/>
</dbReference>
<dbReference type="InterPro" id="IPR000524">
    <property type="entry name" value="Tscrpt_reg_HTH_GntR"/>
</dbReference>
<gene>
    <name evidence="5" type="ORF">AIOL_003713</name>
</gene>
<evidence type="ECO:0000313" key="5">
    <source>
        <dbReference type="EMBL" id="KMW58734.1"/>
    </source>
</evidence>
<dbReference type="NCBIfam" id="TIGR02325">
    <property type="entry name" value="C_P_lyase_phnF"/>
    <property type="match status" value="1"/>
</dbReference>
<dbReference type="GO" id="GO:0003677">
    <property type="term" value="F:DNA binding"/>
    <property type="evidence" value="ECO:0007669"/>
    <property type="project" value="UniProtKB-KW"/>
</dbReference>
<dbReference type="PANTHER" id="PTHR44846:SF1">
    <property type="entry name" value="MANNOSYL-D-GLYCERATE TRANSPORT_METABOLISM SYSTEM REPRESSOR MNGR-RELATED"/>
    <property type="match status" value="1"/>
</dbReference>
<dbReference type="PANTHER" id="PTHR44846">
    <property type="entry name" value="MANNOSYL-D-GLYCERATE TRANSPORT/METABOLISM SYSTEM REPRESSOR MNGR-RELATED"/>
    <property type="match status" value="1"/>
</dbReference>
<keyword evidence="3" id="KW-0804">Transcription</keyword>
<protein>
    <submittedName>
        <fullName evidence="5">Transcriptional regulator PhnF</fullName>
    </submittedName>
</protein>
<dbReference type="GO" id="GO:0003700">
    <property type="term" value="F:DNA-binding transcription factor activity"/>
    <property type="evidence" value="ECO:0007669"/>
    <property type="project" value="InterPro"/>
</dbReference>
<evidence type="ECO:0000259" key="4">
    <source>
        <dbReference type="PROSITE" id="PS50949"/>
    </source>
</evidence>
<dbReference type="Proteomes" id="UP000037178">
    <property type="component" value="Unassembled WGS sequence"/>
</dbReference>
<dbReference type="Pfam" id="PF07702">
    <property type="entry name" value="UTRA"/>
    <property type="match status" value="1"/>
</dbReference>
<dbReference type="EMBL" id="LFTY01000002">
    <property type="protein sequence ID" value="KMW58734.1"/>
    <property type="molecule type" value="Genomic_DNA"/>
</dbReference>
<dbReference type="OrthoDB" id="9800645at2"/>
<accession>A0A0J9EAP5</accession>
<dbReference type="CDD" id="cd07377">
    <property type="entry name" value="WHTH_GntR"/>
    <property type="match status" value="1"/>
</dbReference>
<sequence length="237" mass="25235">MARTPIWKSIAEALRQEIASGHYAPGDKLPTEARLASRFGVNRHTVRHALAALAEDGLVFSRRGAGVFVSHHPTDYPIGQRVRFHKNLEAAGKIPGKEVLSVETRPADADERRALGLAEAALVHAYHGLSTADGTPIAVFLSVFPAAPLPGLPAALRVTGSVTTALRACKIEDFTRASTRLTAALAGPTQALHLSLREGAPLIYSEGINLDPDGRPIEFGRTWFAGERVTLTLGGVS</sequence>
<dbReference type="AlphaFoldDB" id="A0A0J9EAP5"/>
<evidence type="ECO:0000256" key="2">
    <source>
        <dbReference type="ARBA" id="ARBA00023125"/>
    </source>
</evidence>
<dbReference type="PATRIC" id="fig|1675527.3.peg.3889"/>
<keyword evidence="2" id="KW-0238">DNA-binding</keyword>
<dbReference type="SMART" id="SM00866">
    <property type="entry name" value="UTRA"/>
    <property type="match status" value="1"/>
</dbReference>
<proteinExistence type="predicted"/>
<evidence type="ECO:0000313" key="6">
    <source>
        <dbReference type="Proteomes" id="UP000037178"/>
    </source>
</evidence>
<evidence type="ECO:0000256" key="3">
    <source>
        <dbReference type="ARBA" id="ARBA00023163"/>
    </source>
</evidence>
<dbReference type="InterPro" id="IPR012702">
    <property type="entry name" value="CP_lyase_PhnF"/>
</dbReference>
<dbReference type="InterPro" id="IPR028978">
    <property type="entry name" value="Chorismate_lyase_/UTRA_dom_sf"/>
</dbReference>
<dbReference type="Gene3D" id="1.10.10.10">
    <property type="entry name" value="Winged helix-like DNA-binding domain superfamily/Winged helix DNA-binding domain"/>
    <property type="match status" value="1"/>
</dbReference>